<dbReference type="GO" id="GO:0016740">
    <property type="term" value="F:transferase activity"/>
    <property type="evidence" value="ECO:0007669"/>
    <property type="project" value="UniProtKB-KW"/>
</dbReference>
<dbReference type="Gene3D" id="3.90.550.10">
    <property type="entry name" value="Spore Coat Polysaccharide Biosynthesis Protein SpsA, Chain A"/>
    <property type="match status" value="1"/>
</dbReference>
<evidence type="ECO:0000259" key="2">
    <source>
        <dbReference type="Pfam" id="PF00535"/>
    </source>
</evidence>
<dbReference type="InterPro" id="IPR001173">
    <property type="entry name" value="Glyco_trans_2-like"/>
</dbReference>
<keyword evidence="3" id="KW-0808">Transferase</keyword>
<organism evidence="3 4">
    <name type="scientific">Agromyces protaetiae</name>
    <dbReference type="NCBI Taxonomy" id="2509455"/>
    <lineage>
        <taxon>Bacteria</taxon>
        <taxon>Bacillati</taxon>
        <taxon>Actinomycetota</taxon>
        <taxon>Actinomycetes</taxon>
        <taxon>Micrococcales</taxon>
        <taxon>Microbacteriaceae</taxon>
        <taxon>Agromyces</taxon>
    </lineage>
</organism>
<dbReference type="KEGG" id="agf:ET445_15750"/>
<name>A0A4P6FJ12_9MICO</name>
<dbReference type="OrthoDB" id="9802649at2"/>
<protein>
    <submittedName>
        <fullName evidence="3">Glycosyltransferase</fullName>
    </submittedName>
</protein>
<feature type="compositionally biased region" description="Basic and acidic residues" evidence="1">
    <location>
        <begin position="31"/>
        <end position="41"/>
    </location>
</feature>
<dbReference type="Proteomes" id="UP000291259">
    <property type="component" value="Chromosome"/>
</dbReference>
<feature type="region of interest" description="Disordered" evidence="1">
    <location>
        <begin position="1"/>
        <end position="42"/>
    </location>
</feature>
<gene>
    <name evidence="3" type="ORF">ET445_15750</name>
</gene>
<keyword evidence="4" id="KW-1185">Reference proteome</keyword>
<dbReference type="SUPFAM" id="SSF53448">
    <property type="entry name" value="Nucleotide-diphospho-sugar transferases"/>
    <property type="match status" value="1"/>
</dbReference>
<reference evidence="3 4" key="1">
    <citation type="submission" date="2019-01" db="EMBL/GenBank/DDBJ databases">
        <title>Genome sequencing of strain FW100M-8.</title>
        <authorList>
            <person name="Heo J."/>
            <person name="Kim S.-J."/>
            <person name="Kim J.-S."/>
            <person name="Hong S.-B."/>
            <person name="Kwon S.-W."/>
        </authorList>
    </citation>
    <scope>NUCLEOTIDE SEQUENCE [LARGE SCALE GENOMIC DNA]</scope>
    <source>
        <strain evidence="3 4">FW100M-8</strain>
    </source>
</reference>
<evidence type="ECO:0000256" key="1">
    <source>
        <dbReference type="SAM" id="MobiDB-lite"/>
    </source>
</evidence>
<feature type="compositionally biased region" description="Low complexity" evidence="1">
    <location>
        <begin position="1"/>
        <end position="14"/>
    </location>
</feature>
<accession>A0A4P6FJ12</accession>
<dbReference type="Pfam" id="PF00535">
    <property type="entry name" value="Glycos_transf_2"/>
    <property type="match status" value="1"/>
</dbReference>
<proteinExistence type="predicted"/>
<sequence length="208" mass="21535">MRDRTSMSTRSSTTICGRRSADGSQSATAGRDGDRVTRPDGRVSVALGTHNGARFLEPQLRSILGQTRPVDELVVSDDASADGTIELAERLVADHERAAGAAPILVVLRNPSPSASRRTSSRRFAPRRASSSRSRTRTTSGAPTGSNARSRSSAPTPACASSRRAPASSTSTATTSARRSSARSGSTTRCSGGSRRAAPSTSSSNATS</sequence>
<dbReference type="InterPro" id="IPR029044">
    <property type="entry name" value="Nucleotide-diphossugar_trans"/>
</dbReference>
<evidence type="ECO:0000313" key="4">
    <source>
        <dbReference type="Proteomes" id="UP000291259"/>
    </source>
</evidence>
<feature type="domain" description="Glycosyltransferase 2-like" evidence="2">
    <location>
        <begin position="44"/>
        <end position="93"/>
    </location>
</feature>
<feature type="region of interest" description="Disordered" evidence="1">
    <location>
        <begin position="110"/>
        <end position="208"/>
    </location>
</feature>
<feature type="compositionally biased region" description="Low complexity" evidence="1">
    <location>
        <begin position="127"/>
        <end position="208"/>
    </location>
</feature>
<dbReference type="EMBL" id="CP035491">
    <property type="protein sequence ID" value="QAY74569.1"/>
    <property type="molecule type" value="Genomic_DNA"/>
</dbReference>
<evidence type="ECO:0000313" key="3">
    <source>
        <dbReference type="EMBL" id="QAY74569.1"/>
    </source>
</evidence>
<dbReference type="AlphaFoldDB" id="A0A4P6FJ12"/>